<evidence type="ECO:0008006" key="5">
    <source>
        <dbReference type="Google" id="ProtNLM"/>
    </source>
</evidence>
<dbReference type="Gene3D" id="3.30.70.1740">
    <property type="entry name" value="Bypass-of-forespore C, C-terminal domain"/>
    <property type="match status" value="1"/>
</dbReference>
<keyword evidence="4" id="KW-1185">Reference proteome</keyword>
<evidence type="ECO:0000313" key="3">
    <source>
        <dbReference type="EMBL" id="CAG9607960.1"/>
    </source>
</evidence>
<dbReference type="Pfam" id="PF08977">
    <property type="entry name" value="BOFC_N"/>
    <property type="match status" value="1"/>
</dbReference>
<gene>
    <name evidence="3" type="ORF">NEOCIP111885_01652</name>
</gene>
<feature type="domain" description="Bypass-of-forespore C N-terminal" evidence="2">
    <location>
        <begin position="37"/>
        <end position="87"/>
    </location>
</feature>
<reference evidence="3" key="1">
    <citation type="submission" date="2021-10" db="EMBL/GenBank/DDBJ databases">
        <authorList>
            <person name="Criscuolo A."/>
        </authorList>
    </citation>
    <scope>NUCLEOTIDE SEQUENCE</scope>
    <source>
        <strain evidence="3">CIP111885</strain>
    </source>
</reference>
<evidence type="ECO:0000259" key="1">
    <source>
        <dbReference type="Pfam" id="PF08955"/>
    </source>
</evidence>
<evidence type="ECO:0000259" key="2">
    <source>
        <dbReference type="Pfam" id="PF08977"/>
    </source>
</evidence>
<dbReference type="Gene3D" id="3.10.20.420">
    <property type="entry name" value="Bypass-of-forespore C, N-terminal domain"/>
    <property type="match status" value="1"/>
</dbReference>
<feature type="domain" description="Bypass of forespore C C-terminal" evidence="1">
    <location>
        <begin position="89"/>
        <end position="161"/>
    </location>
</feature>
<dbReference type="Proteomes" id="UP000789845">
    <property type="component" value="Unassembled WGS sequence"/>
</dbReference>
<dbReference type="InterPro" id="IPR015050">
    <property type="entry name" value="BofC_C"/>
</dbReference>
<dbReference type="RefSeq" id="WP_230496216.1">
    <property type="nucleotide sequence ID" value="NZ_CAKJTG010000008.1"/>
</dbReference>
<dbReference type="EMBL" id="CAKJTG010000008">
    <property type="protein sequence ID" value="CAG9607960.1"/>
    <property type="molecule type" value="Genomic_DNA"/>
</dbReference>
<dbReference type="InterPro" id="IPR015071">
    <property type="entry name" value="BOFC_N"/>
</dbReference>
<accession>A0A9C7G974</accession>
<dbReference type="Pfam" id="PF08955">
    <property type="entry name" value="BofC_C"/>
    <property type="match status" value="1"/>
</dbReference>
<dbReference type="InterPro" id="IPR038117">
    <property type="entry name" value="BofC_C_sf"/>
</dbReference>
<protein>
    <recommendedName>
        <fullName evidence="5">Forespore regulator of the sigma-K checkpoint, BofC</fullName>
    </recommendedName>
</protein>
<evidence type="ECO:0000313" key="4">
    <source>
        <dbReference type="Proteomes" id="UP000789845"/>
    </source>
</evidence>
<comment type="caution">
    <text evidence="3">The sequence shown here is derived from an EMBL/GenBank/DDBJ whole genome shotgun (WGS) entry which is preliminary data.</text>
</comment>
<dbReference type="AlphaFoldDB" id="A0A9C7G974"/>
<name>A0A9C7G974_9BACI</name>
<sequence>MFRSLRNGILIWFLSLFVIVLIPQFEANEMVKEPIQVEVILQRAYLDGEISEEKVIEKIWSMEHFWVKYEQWELVDTFDKGLIFKKQMDDISPLLKANGYFGITDDGTLTIFNGRPHQTNIIQSFFQLNIEKLESRKHLELKEGIPIKTKDRYVDVLETFKPYYKPIKMKQ</sequence>
<dbReference type="InterPro" id="IPR038118">
    <property type="entry name" value="BOFC_N_sf"/>
</dbReference>
<proteinExistence type="predicted"/>
<organism evidence="3 4">
    <name type="scientific">Pseudoneobacillus rhizosphaerae</name>
    <dbReference type="NCBI Taxonomy" id="2880968"/>
    <lineage>
        <taxon>Bacteria</taxon>
        <taxon>Bacillati</taxon>
        <taxon>Bacillota</taxon>
        <taxon>Bacilli</taxon>
        <taxon>Bacillales</taxon>
        <taxon>Bacillaceae</taxon>
        <taxon>Pseudoneobacillus</taxon>
    </lineage>
</organism>